<protein>
    <submittedName>
        <fullName evidence="5">Uncharacterized protein</fullName>
    </submittedName>
</protein>
<organism evidence="5 6">
    <name type="scientific">Massarina eburnea CBS 473.64</name>
    <dbReference type="NCBI Taxonomy" id="1395130"/>
    <lineage>
        <taxon>Eukaryota</taxon>
        <taxon>Fungi</taxon>
        <taxon>Dikarya</taxon>
        <taxon>Ascomycota</taxon>
        <taxon>Pezizomycotina</taxon>
        <taxon>Dothideomycetes</taxon>
        <taxon>Pleosporomycetidae</taxon>
        <taxon>Pleosporales</taxon>
        <taxon>Massarineae</taxon>
        <taxon>Massarinaceae</taxon>
        <taxon>Massarina</taxon>
    </lineage>
</organism>
<feature type="region of interest" description="Disordered" evidence="1">
    <location>
        <begin position="474"/>
        <end position="845"/>
    </location>
</feature>
<dbReference type="Pfam" id="PF22974">
    <property type="entry name" value="DUF7029"/>
    <property type="match status" value="1"/>
</dbReference>
<feature type="domain" description="DUF7223" evidence="4">
    <location>
        <begin position="209"/>
        <end position="469"/>
    </location>
</feature>
<feature type="domain" description="DUF7029" evidence="3">
    <location>
        <begin position="80"/>
        <end position="179"/>
    </location>
</feature>
<feature type="compositionally biased region" description="Low complexity" evidence="1">
    <location>
        <begin position="752"/>
        <end position="804"/>
    </location>
</feature>
<feature type="compositionally biased region" description="Low complexity" evidence="1">
    <location>
        <begin position="642"/>
        <end position="667"/>
    </location>
</feature>
<dbReference type="Pfam" id="PF23865">
    <property type="entry name" value="DUF7223"/>
    <property type="match status" value="1"/>
</dbReference>
<feature type="compositionally biased region" description="Low complexity" evidence="1">
    <location>
        <begin position="546"/>
        <end position="558"/>
    </location>
</feature>
<feature type="compositionally biased region" description="Low complexity" evidence="1">
    <location>
        <begin position="524"/>
        <end position="535"/>
    </location>
</feature>
<feature type="compositionally biased region" description="Polar residues" evidence="1">
    <location>
        <begin position="487"/>
        <end position="503"/>
    </location>
</feature>
<feature type="compositionally biased region" description="Polar residues" evidence="1">
    <location>
        <begin position="632"/>
        <end position="641"/>
    </location>
</feature>
<feature type="compositionally biased region" description="Polar residues" evidence="1">
    <location>
        <begin position="717"/>
        <end position="746"/>
    </location>
</feature>
<gene>
    <name evidence="5" type="ORF">P280DRAFT_521094</name>
</gene>
<dbReference type="Proteomes" id="UP000799753">
    <property type="component" value="Unassembled WGS sequence"/>
</dbReference>
<feature type="compositionally biased region" description="Low complexity" evidence="1">
    <location>
        <begin position="834"/>
        <end position="845"/>
    </location>
</feature>
<feature type="compositionally biased region" description="Low complexity" evidence="1">
    <location>
        <begin position="607"/>
        <end position="621"/>
    </location>
</feature>
<evidence type="ECO:0000259" key="3">
    <source>
        <dbReference type="Pfam" id="PF22974"/>
    </source>
</evidence>
<dbReference type="InterPro" id="IPR055647">
    <property type="entry name" value="DUF7223"/>
</dbReference>
<dbReference type="EMBL" id="MU006793">
    <property type="protein sequence ID" value="KAF2637411.1"/>
    <property type="molecule type" value="Genomic_DNA"/>
</dbReference>
<dbReference type="InterPro" id="IPR054293">
    <property type="entry name" value="DUF7029"/>
</dbReference>
<evidence type="ECO:0000313" key="6">
    <source>
        <dbReference type="Proteomes" id="UP000799753"/>
    </source>
</evidence>
<keyword evidence="6" id="KW-1185">Reference proteome</keyword>
<accession>A0A6A6RS01</accession>
<sequence length="845" mass="89541">MLFHYLTIAFGLFASNVATLKLTPISDPSQWTGETNSKRELANFAGNLDLQDFESFFWGAPAGENKLIYANLTVYFPEQYRSIISMERFAGKLKSVNCAEDMMLEFIDDATFEYAKGVWNWVNSDVNRTFIMVTNYEGCADDMERLPFEVSNIRYDEEANKAFLTADRKEWQDVTHSYTLNVGHEELTPVRRMMMMERDLMPRAGDFQISLASSYDKNLFSTTVGGWTTSVDAAIRTTGSLDVDLDVDVSWFSLKSASMTVQPKDVTASVQLALSESGTLSKAYNWKKTIISIPVEGIEIAKIVKIGAFLDVDVGFTMDEWSGTAVANFGARAALSNSAVVKVDLVNSKNNKFSGWTPTFTPIPFTLSAKIEGSAKVYAEPNIKLEASAFGKGWNVGLNLQMPYIKADFAAMAASAGVCDSKKTLGVDIDAKVGVELHAQAATKGNEADPFWTQQLFKQEWPLFDKCLAFGPDNAQSGEVADPNPPASKTKSSDTPKATNTAPTEKPEPTKSDTTTNKPSTAASESSSTNKPSSSVANTSSDDKPTGSSTKGLSSTSKVDTDKSTATVSGTSKKISATGSVATSSHATNGTSVPNTRSGSEVSRKPSATGTEIGTTSTGTSKPSITGPGNGNELNPTKNGQSTASSKHSSSSSAKPSGSSSAPGYSTRAPSSYHGSSSVKPTSSPSSGYSTARPSSSSNHPGHSSSSHSAYSEITSKRPSGSTSVASSTKVVLSSSYPPIYSATSKKPSERSTTSCTSSTKVAPSSSHSTSSTKAPSSSTHSVYSTTKPSSSSKAPSSSHPVYSTKAQSSLSTVYKAPSVTTKKSSSTKHSESTSHPSSATTRKY</sequence>
<feature type="compositionally biased region" description="Polar residues" evidence="1">
    <location>
        <begin position="512"/>
        <end position="523"/>
    </location>
</feature>
<dbReference type="AlphaFoldDB" id="A0A6A6RS01"/>
<reference evidence="5" key="1">
    <citation type="journal article" date="2020" name="Stud. Mycol.">
        <title>101 Dothideomycetes genomes: a test case for predicting lifestyles and emergence of pathogens.</title>
        <authorList>
            <person name="Haridas S."/>
            <person name="Albert R."/>
            <person name="Binder M."/>
            <person name="Bloem J."/>
            <person name="Labutti K."/>
            <person name="Salamov A."/>
            <person name="Andreopoulos B."/>
            <person name="Baker S."/>
            <person name="Barry K."/>
            <person name="Bills G."/>
            <person name="Bluhm B."/>
            <person name="Cannon C."/>
            <person name="Castanera R."/>
            <person name="Culley D."/>
            <person name="Daum C."/>
            <person name="Ezra D."/>
            <person name="Gonzalez J."/>
            <person name="Henrissat B."/>
            <person name="Kuo A."/>
            <person name="Liang C."/>
            <person name="Lipzen A."/>
            <person name="Lutzoni F."/>
            <person name="Magnuson J."/>
            <person name="Mondo S."/>
            <person name="Nolan M."/>
            <person name="Ohm R."/>
            <person name="Pangilinan J."/>
            <person name="Park H.-J."/>
            <person name="Ramirez L."/>
            <person name="Alfaro M."/>
            <person name="Sun H."/>
            <person name="Tritt A."/>
            <person name="Yoshinaga Y."/>
            <person name="Zwiers L.-H."/>
            <person name="Turgeon B."/>
            <person name="Goodwin S."/>
            <person name="Spatafora J."/>
            <person name="Crous P."/>
            <person name="Grigoriev I."/>
        </authorList>
    </citation>
    <scope>NUCLEOTIDE SEQUENCE</scope>
    <source>
        <strain evidence="5">CBS 473.64</strain>
    </source>
</reference>
<feature type="compositionally biased region" description="Low complexity" evidence="1">
    <location>
        <begin position="816"/>
        <end position="825"/>
    </location>
</feature>
<feature type="compositionally biased region" description="Polar residues" evidence="1">
    <location>
        <begin position="568"/>
        <end position="601"/>
    </location>
</feature>
<evidence type="ECO:0000259" key="4">
    <source>
        <dbReference type="Pfam" id="PF23865"/>
    </source>
</evidence>
<evidence type="ECO:0000313" key="5">
    <source>
        <dbReference type="EMBL" id="KAF2637411.1"/>
    </source>
</evidence>
<dbReference type="OrthoDB" id="160645at2759"/>
<name>A0A6A6RS01_9PLEO</name>
<evidence type="ECO:0000256" key="2">
    <source>
        <dbReference type="SAM" id="SignalP"/>
    </source>
</evidence>
<feature type="signal peptide" evidence="2">
    <location>
        <begin position="1"/>
        <end position="19"/>
    </location>
</feature>
<feature type="chain" id="PRO_5025524951" evidence="2">
    <location>
        <begin position="20"/>
        <end position="845"/>
    </location>
</feature>
<keyword evidence="2" id="KW-0732">Signal</keyword>
<evidence type="ECO:0000256" key="1">
    <source>
        <dbReference type="SAM" id="MobiDB-lite"/>
    </source>
</evidence>
<proteinExistence type="predicted"/>
<feature type="compositionally biased region" description="Low complexity" evidence="1">
    <location>
        <begin position="676"/>
        <end position="714"/>
    </location>
</feature>